<sequence length="148" mass="16034">MASLWYCCGCKFGPHNSALYDACINCGAHRCDECVDEKVANRLSSHAHSDCNHTVSPYPSAVAVSSSSISLSTRTMPPSAVTDLPQIRPLSRHRPGAPGLSFEAGTHVYGATYMYICCRCDDGPKVYNVQPQCVICHHEACSSCTYVK</sequence>
<evidence type="ECO:0000313" key="1">
    <source>
        <dbReference type="EMBL" id="KAJ5182783.1"/>
    </source>
</evidence>
<reference evidence="1" key="1">
    <citation type="submission" date="2022-11" db="EMBL/GenBank/DDBJ databases">
        <authorList>
            <person name="Petersen C."/>
        </authorList>
    </citation>
    <scope>NUCLEOTIDE SEQUENCE</scope>
    <source>
        <strain evidence="1">IBT 21917</strain>
    </source>
</reference>
<evidence type="ECO:0000313" key="2">
    <source>
        <dbReference type="Proteomes" id="UP001146351"/>
    </source>
</evidence>
<dbReference type="EMBL" id="JAPQKO010000001">
    <property type="protein sequence ID" value="KAJ5182783.1"/>
    <property type="molecule type" value="Genomic_DNA"/>
</dbReference>
<comment type="caution">
    <text evidence="1">The sequence shown here is derived from an EMBL/GenBank/DDBJ whole genome shotgun (WGS) entry which is preliminary data.</text>
</comment>
<proteinExistence type="predicted"/>
<name>A0A9W9LYP4_9EURO</name>
<protein>
    <submittedName>
        <fullName evidence="1">Uncharacterized protein</fullName>
    </submittedName>
</protein>
<accession>A0A9W9LYP4</accession>
<organism evidence="1 2">
    <name type="scientific">Penicillium capsulatum</name>
    <dbReference type="NCBI Taxonomy" id="69766"/>
    <lineage>
        <taxon>Eukaryota</taxon>
        <taxon>Fungi</taxon>
        <taxon>Dikarya</taxon>
        <taxon>Ascomycota</taxon>
        <taxon>Pezizomycotina</taxon>
        <taxon>Eurotiomycetes</taxon>
        <taxon>Eurotiomycetidae</taxon>
        <taxon>Eurotiales</taxon>
        <taxon>Aspergillaceae</taxon>
        <taxon>Penicillium</taxon>
    </lineage>
</organism>
<gene>
    <name evidence="1" type="ORF">N7492_000399</name>
</gene>
<dbReference type="Proteomes" id="UP001146351">
    <property type="component" value="Unassembled WGS sequence"/>
</dbReference>
<reference evidence="1" key="2">
    <citation type="journal article" date="2023" name="IMA Fungus">
        <title>Comparative genomic study of the Penicillium genus elucidates a diverse pangenome and 15 lateral gene transfer events.</title>
        <authorList>
            <person name="Petersen C."/>
            <person name="Sorensen T."/>
            <person name="Nielsen M.R."/>
            <person name="Sondergaard T.E."/>
            <person name="Sorensen J.L."/>
            <person name="Fitzpatrick D.A."/>
            <person name="Frisvad J.C."/>
            <person name="Nielsen K.L."/>
        </authorList>
    </citation>
    <scope>NUCLEOTIDE SEQUENCE</scope>
    <source>
        <strain evidence="1">IBT 21917</strain>
    </source>
</reference>
<dbReference type="OrthoDB" id="4177029at2759"/>
<dbReference type="AlphaFoldDB" id="A0A9W9LYP4"/>
<keyword evidence="2" id="KW-1185">Reference proteome</keyword>